<organism evidence="2">
    <name type="scientific">freshwater metagenome</name>
    <dbReference type="NCBI Taxonomy" id="449393"/>
    <lineage>
        <taxon>unclassified sequences</taxon>
        <taxon>metagenomes</taxon>
        <taxon>ecological metagenomes</taxon>
    </lineage>
</organism>
<protein>
    <submittedName>
        <fullName evidence="2">Unannotated protein</fullName>
    </submittedName>
</protein>
<proteinExistence type="predicted"/>
<accession>A0A6J6J5Y0</accession>
<gene>
    <name evidence="2" type="ORF">UFOPK1961_00839</name>
    <name evidence="3" type="ORF">UFOPK3364_00368</name>
</gene>
<evidence type="ECO:0000313" key="3">
    <source>
        <dbReference type="EMBL" id="CAB4863297.1"/>
    </source>
</evidence>
<keyword evidence="1" id="KW-0812">Transmembrane</keyword>
<evidence type="ECO:0000256" key="1">
    <source>
        <dbReference type="SAM" id="Phobius"/>
    </source>
</evidence>
<dbReference type="AlphaFoldDB" id="A0A6J6J5Y0"/>
<feature type="transmembrane region" description="Helical" evidence="1">
    <location>
        <begin position="12"/>
        <end position="30"/>
    </location>
</feature>
<reference evidence="2" key="1">
    <citation type="submission" date="2020-05" db="EMBL/GenBank/DDBJ databases">
        <authorList>
            <person name="Chiriac C."/>
            <person name="Salcher M."/>
            <person name="Ghai R."/>
            <person name="Kavagutti S V."/>
        </authorList>
    </citation>
    <scope>NUCLEOTIDE SEQUENCE</scope>
</reference>
<name>A0A6J6J5Y0_9ZZZZ</name>
<keyword evidence="1" id="KW-1133">Transmembrane helix</keyword>
<dbReference type="EMBL" id="CAFBLO010000022">
    <property type="protein sequence ID" value="CAB4863297.1"/>
    <property type="molecule type" value="Genomic_DNA"/>
</dbReference>
<keyword evidence="1" id="KW-0472">Membrane</keyword>
<dbReference type="EMBL" id="CAEZVJ010000092">
    <property type="protein sequence ID" value="CAB4632198.1"/>
    <property type="molecule type" value="Genomic_DNA"/>
</dbReference>
<sequence length="72" mass="7432">MARSDKTRPAELVGLAFVAGLFLGGIVLMVTRDFALSAIAGGGGFVVTIISLAMMVLAMSPQLPKSDNSPHD</sequence>
<evidence type="ECO:0000313" key="2">
    <source>
        <dbReference type="EMBL" id="CAB4632198.1"/>
    </source>
</evidence>
<feature type="transmembrane region" description="Helical" evidence="1">
    <location>
        <begin position="36"/>
        <end position="58"/>
    </location>
</feature>